<dbReference type="Gene3D" id="1.10.10.10">
    <property type="entry name" value="Winged helix-like DNA-binding domain superfamily/Winged helix DNA-binding domain"/>
    <property type="match status" value="1"/>
</dbReference>
<dbReference type="Gene3D" id="3.40.50.450">
    <property type="match status" value="1"/>
</dbReference>
<gene>
    <name evidence="3" type="ORF">CGZ94_18515</name>
</gene>
<dbReference type="SUPFAM" id="SSF102405">
    <property type="entry name" value="MCP/YpsA-like"/>
    <property type="match status" value="1"/>
</dbReference>
<dbReference type="GO" id="GO:0009294">
    <property type="term" value="P:DNA-mediated transformation"/>
    <property type="evidence" value="ECO:0007669"/>
    <property type="project" value="InterPro"/>
</dbReference>
<comment type="caution">
    <text evidence="3">The sequence shown here is derived from an EMBL/GenBank/DDBJ whole genome shotgun (WGS) entry which is preliminary data.</text>
</comment>
<dbReference type="InterPro" id="IPR057666">
    <property type="entry name" value="DrpA_SLOG"/>
</dbReference>
<sequence length="388" mass="40827">MTETVTPTPGTVTDVERWARMGLACASEPADRALTRLVTDEGAVAVWQSLSGARRDTVWGRRAAGVRLARVQRATDQCGARFIVPGDPEWADQLGDLAEAELTISEKTMGGAPLGLWLLGPGHLKLWAADSVAVVGSRAATSYGETVAADLCAELAGRGRTVVSGGAYGIDAYAHRGAMAGGGQTICVLANGVDVGYPRGNNRLFDALRSEQLICSELPPGDHPTRTRFLGRNRVIAALAAGTVMVEAGMRSGARNTLSWGEELSRRLMAVPGPITSALSANPHKVIRDRTAELVTTAAEVCELVAPMGQDLLPLQRGRSRVLDGLDEVQRSVFEAVPGRGGLSAGELSARCGLDLMSVLDALAELEDTGLVRRTDRGGWKLEPGSVG</sequence>
<dbReference type="EMBL" id="NMVO01000017">
    <property type="protein sequence ID" value="OYO09647.1"/>
    <property type="molecule type" value="Genomic_DNA"/>
</dbReference>
<dbReference type="Proteomes" id="UP000215896">
    <property type="component" value="Unassembled WGS sequence"/>
</dbReference>
<reference evidence="3 4" key="1">
    <citation type="submission" date="2017-07" db="EMBL/GenBank/DDBJ databases">
        <title>Draft whole genome sequences of clinical Proprionibacteriaceae strains.</title>
        <authorList>
            <person name="Bernier A.-M."/>
            <person name="Bernard K."/>
            <person name="Domingo M.-C."/>
        </authorList>
    </citation>
    <scope>NUCLEOTIDE SEQUENCE [LARGE SCALE GENOMIC DNA]</scope>
    <source>
        <strain evidence="3 4">NML 030167</strain>
    </source>
</reference>
<dbReference type="PANTHER" id="PTHR43022:SF1">
    <property type="entry name" value="PROTEIN SMF"/>
    <property type="match status" value="1"/>
</dbReference>
<evidence type="ECO:0000256" key="1">
    <source>
        <dbReference type="ARBA" id="ARBA00006525"/>
    </source>
</evidence>
<keyword evidence="4" id="KW-1185">Reference proteome</keyword>
<protein>
    <submittedName>
        <fullName evidence="3">DNA processing protein DprA</fullName>
    </submittedName>
</protein>
<dbReference type="InterPro" id="IPR036388">
    <property type="entry name" value="WH-like_DNA-bd_sf"/>
</dbReference>
<name>A0A255G137_9ACTN</name>
<dbReference type="PANTHER" id="PTHR43022">
    <property type="entry name" value="PROTEIN SMF"/>
    <property type="match status" value="1"/>
</dbReference>
<accession>A0A255G137</accession>
<dbReference type="AlphaFoldDB" id="A0A255G137"/>
<dbReference type="Pfam" id="PF02481">
    <property type="entry name" value="DNA_processg_A"/>
    <property type="match status" value="1"/>
</dbReference>
<dbReference type="OrthoDB" id="9785707at2"/>
<evidence type="ECO:0000313" key="3">
    <source>
        <dbReference type="EMBL" id="OYO09647.1"/>
    </source>
</evidence>
<dbReference type="RefSeq" id="WP_094406645.1">
    <property type="nucleotide sequence ID" value="NZ_NMVO01000017.1"/>
</dbReference>
<evidence type="ECO:0000259" key="2">
    <source>
        <dbReference type="Pfam" id="PF02481"/>
    </source>
</evidence>
<feature type="domain" description="Smf/DprA SLOG" evidence="2">
    <location>
        <begin position="108"/>
        <end position="304"/>
    </location>
</feature>
<dbReference type="InterPro" id="IPR036390">
    <property type="entry name" value="WH_DNA-bd_sf"/>
</dbReference>
<dbReference type="SUPFAM" id="SSF46785">
    <property type="entry name" value="Winged helix' DNA-binding domain"/>
    <property type="match status" value="1"/>
</dbReference>
<proteinExistence type="inferred from homology"/>
<evidence type="ECO:0000313" key="4">
    <source>
        <dbReference type="Proteomes" id="UP000215896"/>
    </source>
</evidence>
<dbReference type="InterPro" id="IPR003488">
    <property type="entry name" value="DprA"/>
</dbReference>
<comment type="similarity">
    <text evidence="1">Belongs to the DprA/Smf family.</text>
</comment>
<organism evidence="3 4">
    <name type="scientific">Enemella evansiae</name>
    <dbReference type="NCBI Taxonomy" id="2016499"/>
    <lineage>
        <taxon>Bacteria</taxon>
        <taxon>Bacillati</taxon>
        <taxon>Actinomycetota</taxon>
        <taxon>Actinomycetes</taxon>
        <taxon>Propionibacteriales</taxon>
        <taxon>Propionibacteriaceae</taxon>
        <taxon>Enemella</taxon>
    </lineage>
</organism>